<reference evidence="2 3" key="1">
    <citation type="submission" date="2017-06" db="EMBL/GenBank/DDBJ databases">
        <authorList>
            <person name="Kim H.J."/>
            <person name="Triplett B.A."/>
        </authorList>
    </citation>
    <scope>NUCLEOTIDE SEQUENCE [LARGE SCALE GENOMIC DNA]</scope>
    <source>
        <strain evidence="2 3">DSM 45207</strain>
    </source>
</reference>
<dbReference type="Pfam" id="PF01546">
    <property type="entry name" value="Peptidase_M20"/>
    <property type="match status" value="1"/>
</dbReference>
<dbReference type="Proteomes" id="UP000198348">
    <property type="component" value="Unassembled WGS sequence"/>
</dbReference>
<accession>A0A238VVG8</accession>
<feature type="binding site" evidence="1">
    <location>
        <position position="149"/>
    </location>
    <ligand>
        <name>Mn(2+)</name>
        <dbReference type="ChEBI" id="CHEBI:29035"/>
        <label>2</label>
    </ligand>
</feature>
<dbReference type="EMBL" id="FZNW01000004">
    <property type="protein sequence ID" value="SNR38342.1"/>
    <property type="molecule type" value="Genomic_DNA"/>
</dbReference>
<proteinExistence type="predicted"/>
<dbReference type="OrthoDB" id="9777385at2"/>
<feature type="binding site" evidence="1">
    <location>
        <position position="405"/>
    </location>
    <ligand>
        <name>Mn(2+)</name>
        <dbReference type="ChEBI" id="CHEBI:29035"/>
        <label>2</label>
    </ligand>
</feature>
<keyword evidence="3" id="KW-1185">Reference proteome</keyword>
<dbReference type="SUPFAM" id="SSF53187">
    <property type="entry name" value="Zn-dependent exopeptidases"/>
    <property type="match status" value="1"/>
</dbReference>
<protein>
    <submittedName>
        <fullName evidence="2">Amidohydrolase</fullName>
    </submittedName>
</protein>
<feature type="binding site" evidence="1">
    <location>
        <position position="182"/>
    </location>
    <ligand>
        <name>Mn(2+)</name>
        <dbReference type="ChEBI" id="CHEBI:29035"/>
        <label>2</label>
    </ligand>
</feature>
<feature type="binding site" evidence="1">
    <location>
        <position position="207"/>
    </location>
    <ligand>
        <name>Mn(2+)</name>
        <dbReference type="ChEBI" id="CHEBI:29035"/>
        <label>2</label>
    </ligand>
</feature>
<sequence length="430" mass="44815">MTVAFSRPEVPGDRGDQQAITDASLDGAITASGVSMASVPDLAAGRGPDWLEQSLTRSVSDVVAWRRHIHANPELSNREYGTTELVESVLRSLGLRPTVLSGGTGVVCDIGSGDTCVALRADMDALPITEATGLPFASSVDGVAHACGHDAHTAILMATAMALTAAPELPVKVRLIFQPAEEVMHGGALDVISEGWLDGVDRIFALHCAPHLPVGTIGSRTGAVTSAADLVTLRLSSPGGHTARPHLTADLVHALGTVVTGLPGVLSRRVDPRSGTVLTWGSVHAGDAPNTVPEHGSLLGTLRTADREVWRELEPLVASAVEALVAPTGVELDFDYRRGVPPVVCDEDSTAQLRAGAAAALGSDALVDIEQSSGGEDFGWYLEHVPGAFARLGVWPGHGPVRDIHQGTFELDERALLVGVRTLVHTVLAS</sequence>
<dbReference type="Gene3D" id="3.30.70.360">
    <property type="match status" value="1"/>
</dbReference>
<gene>
    <name evidence="2" type="ORF">SAMN06265360_104124</name>
</gene>
<dbReference type="GO" id="GO:0046872">
    <property type="term" value="F:metal ion binding"/>
    <property type="evidence" value="ECO:0007669"/>
    <property type="project" value="UniProtKB-KW"/>
</dbReference>
<dbReference type="PANTHER" id="PTHR11014:SF63">
    <property type="entry name" value="METALLOPEPTIDASE, PUTATIVE (AFU_ORTHOLOGUE AFUA_6G09600)-RELATED"/>
    <property type="match status" value="1"/>
</dbReference>
<keyword evidence="1" id="KW-0479">Metal-binding</keyword>
<dbReference type="InterPro" id="IPR002933">
    <property type="entry name" value="Peptidase_M20"/>
</dbReference>
<dbReference type="PIRSF" id="PIRSF005962">
    <property type="entry name" value="Pept_M20D_amidohydro"/>
    <property type="match status" value="1"/>
</dbReference>
<dbReference type="Gene3D" id="3.40.630.10">
    <property type="entry name" value="Zn peptidases"/>
    <property type="match status" value="1"/>
</dbReference>
<dbReference type="InterPro" id="IPR036264">
    <property type="entry name" value="Bact_exopeptidase_dim_dom"/>
</dbReference>
<comment type="cofactor">
    <cofactor evidence="1">
        <name>Mn(2+)</name>
        <dbReference type="ChEBI" id="CHEBI:29035"/>
    </cofactor>
    <text evidence="1">The Mn(2+) ion enhances activity.</text>
</comment>
<keyword evidence="2" id="KW-0378">Hydrolase</keyword>
<evidence type="ECO:0000256" key="1">
    <source>
        <dbReference type="PIRSR" id="PIRSR005962-1"/>
    </source>
</evidence>
<evidence type="ECO:0000313" key="3">
    <source>
        <dbReference type="Proteomes" id="UP000198348"/>
    </source>
</evidence>
<name>A0A238VVG8_9PSEU</name>
<dbReference type="NCBIfam" id="TIGR01891">
    <property type="entry name" value="amidohydrolases"/>
    <property type="match status" value="1"/>
</dbReference>
<keyword evidence="1" id="KW-0464">Manganese</keyword>
<dbReference type="GO" id="GO:0016787">
    <property type="term" value="F:hydrolase activity"/>
    <property type="evidence" value="ECO:0007669"/>
    <property type="project" value="UniProtKB-KW"/>
</dbReference>
<dbReference type="AlphaFoldDB" id="A0A238VVG8"/>
<evidence type="ECO:0000313" key="2">
    <source>
        <dbReference type="EMBL" id="SNR38342.1"/>
    </source>
</evidence>
<dbReference type="RefSeq" id="WP_089300222.1">
    <property type="nucleotide sequence ID" value="NZ_FZNW01000004.1"/>
</dbReference>
<dbReference type="SUPFAM" id="SSF55031">
    <property type="entry name" value="Bacterial exopeptidase dimerisation domain"/>
    <property type="match status" value="1"/>
</dbReference>
<feature type="binding site" evidence="1">
    <location>
        <position position="147"/>
    </location>
    <ligand>
        <name>Mn(2+)</name>
        <dbReference type="ChEBI" id="CHEBI:29035"/>
        <label>2</label>
    </ligand>
</feature>
<dbReference type="PANTHER" id="PTHR11014">
    <property type="entry name" value="PEPTIDASE M20 FAMILY MEMBER"/>
    <property type="match status" value="1"/>
</dbReference>
<organism evidence="2 3">
    <name type="scientific">Haloechinothrix alba</name>
    <dbReference type="NCBI Taxonomy" id="664784"/>
    <lineage>
        <taxon>Bacteria</taxon>
        <taxon>Bacillati</taxon>
        <taxon>Actinomycetota</taxon>
        <taxon>Actinomycetes</taxon>
        <taxon>Pseudonocardiales</taxon>
        <taxon>Pseudonocardiaceae</taxon>
        <taxon>Haloechinothrix</taxon>
    </lineage>
</organism>
<dbReference type="InterPro" id="IPR017439">
    <property type="entry name" value="Amidohydrolase"/>
</dbReference>